<protein>
    <submittedName>
        <fullName evidence="1">Uncharacterized protein</fullName>
    </submittedName>
</protein>
<gene>
    <name evidence="1" type="ORF">C1SCF055_LOCUS16580</name>
</gene>
<dbReference type="EMBL" id="CAMXCT030001378">
    <property type="protein sequence ID" value="CAL4776822.1"/>
    <property type="molecule type" value="Genomic_DNA"/>
</dbReference>
<name>A0A9P1FWQ1_9DINO</name>
<dbReference type="EMBL" id="CAMXCT020001378">
    <property type="protein sequence ID" value="CAL1142885.1"/>
    <property type="molecule type" value="Genomic_DNA"/>
</dbReference>
<dbReference type="EMBL" id="CAMXCT010001378">
    <property type="protein sequence ID" value="CAI3989510.1"/>
    <property type="molecule type" value="Genomic_DNA"/>
</dbReference>
<organism evidence="1">
    <name type="scientific">Cladocopium goreaui</name>
    <dbReference type="NCBI Taxonomy" id="2562237"/>
    <lineage>
        <taxon>Eukaryota</taxon>
        <taxon>Sar</taxon>
        <taxon>Alveolata</taxon>
        <taxon>Dinophyceae</taxon>
        <taxon>Suessiales</taxon>
        <taxon>Symbiodiniaceae</taxon>
        <taxon>Cladocopium</taxon>
    </lineage>
</organism>
<comment type="caution">
    <text evidence="1">The sequence shown here is derived from an EMBL/GenBank/DDBJ whole genome shotgun (WGS) entry which is preliminary data.</text>
</comment>
<keyword evidence="3" id="KW-1185">Reference proteome</keyword>
<proteinExistence type="predicted"/>
<evidence type="ECO:0000313" key="1">
    <source>
        <dbReference type="EMBL" id="CAI3989510.1"/>
    </source>
</evidence>
<reference evidence="2" key="2">
    <citation type="submission" date="2024-04" db="EMBL/GenBank/DDBJ databases">
        <authorList>
            <person name="Chen Y."/>
            <person name="Shah S."/>
            <person name="Dougan E. K."/>
            <person name="Thang M."/>
            <person name="Chan C."/>
        </authorList>
    </citation>
    <scope>NUCLEOTIDE SEQUENCE [LARGE SCALE GENOMIC DNA]</scope>
</reference>
<accession>A0A9P1FWQ1</accession>
<dbReference type="AlphaFoldDB" id="A0A9P1FWQ1"/>
<evidence type="ECO:0000313" key="2">
    <source>
        <dbReference type="EMBL" id="CAL1142885.1"/>
    </source>
</evidence>
<dbReference type="OrthoDB" id="5519740at2759"/>
<sequence length="150" mass="17194">MALSDLKIGHPAPRLSRPRTAELFERNNWLTRSNSDHTKAVTTMRLDGAHPLRMARMASTHFVEGRRTETTPDQRWFKTHATSFAKYGVYPGQGLKGMYMRDPHTGMWVKDTPDRLWNVEKQIPKPSSVAKTNKDFVPLYALDVHLHGKP</sequence>
<dbReference type="Proteomes" id="UP001152797">
    <property type="component" value="Unassembled WGS sequence"/>
</dbReference>
<evidence type="ECO:0000313" key="3">
    <source>
        <dbReference type="Proteomes" id="UP001152797"/>
    </source>
</evidence>
<reference evidence="1" key="1">
    <citation type="submission" date="2022-10" db="EMBL/GenBank/DDBJ databases">
        <authorList>
            <person name="Chen Y."/>
            <person name="Dougan E. K."/>
            <person name="Chan C."/>
            <person name="Rhodes N."/>
            <person name="Thang M."/>
        </authorList>
    </citation>
    <scope>NUCLEOTIDE SEQUENCE</scope>
</reference>